<evidence type="ECO:0000256" key="4">
    <source>
        <dbReference type="ARBA" id="ARBA00022912"/>
    </source>
</evidence>
<dbReference type="InterPro" id="IPR017867">
    <property type="entry name" value="Tyr_phospatase_low_mol_wt"/>
</dbReference>
<gene>
    <name evidence="7" type="ORF">GTS_47500</name>
</gene>
<dbReference type="CDD" id="cd16343">
    <property type="entry name" value="LMWPTP"/>
    <property type="match status" value="1"/>
</dbReference>
<dbReference type="Gene3D" id="3.40.50.2300">
    <property type="match status" value="1"/>
</dbReference>
<evidence type="ECO:0000313" key="8">
    <source>
        <dbReference type="Proteomes" id="UP000298860"/>
    </source>
</evidence>
<dbReference type="InterPro" id="IPR050438">
    <property type="entry name" value="LMW_PTPase"/>
</dbReference>
<dbReference type="SMART" id="SM00226">
    <property type="entry name" value="LMWPc"/>
    <property type="match status" value="1"/>
</dbReference>
<evidence type="ECO:0000256" key="3">
    <source>
        <dbReference type="ARBA" id="ARBA00022801"/>
    </source>
</evidence>
<accession>A0A4D4JGU3</accession>
<reference evidence="8" key="1">
    <citation type="submission" date="2019-04" db="EMBL/GenBank/DDBJ databases">
        <title>Draft genome sequence of Pseudonocardiaceae bacterium SL3-2-4.</title>
        <authorList>
            <person name="Ningsih F."/>
            <person name="Yokota A."/>
            <person name="Sakai Y."/>
            <person name="Nanatani K."/>
            <person name="Yabe S."/>
            <person name="Oetari A."/>
            <person name="Sjamsuridzal W."/>
        </authorList>
    </citation>
    <scope>NUCLEOTIDE SEQUENCE [LARGE SCALE GENOMIC DNA]</scope>
    <source>
        <strain evidence="8">SL3-2-4</strain>
    </source>
</reference>
<feature type="active site" evidence="5">
    <location>
        <position position="23"/>
    </location>
</feature>
<organism evidence="7 8">
    <name type="scientific">Gandjariella thermophila</name>
    <dbReference type="NCBI Taxonomy" id="1931992"/>
    <lineage>
        <taxon>Bacteria</taxon>
        <taxon>Bacillati</taxon>
        <taxon>Actinomycetota</taxon>
        <taxon>Actinomycetes</taxon>
        <taxon>Pseudonocardiales</taxon>
        <taxon>Pseudonocardiaceae</taxon>
        <taxon>Gandjariella</taxon>
    </lineage>
</organism>
<dbReference type="InterPro" id="IPR036196">
    <property type="entry name" value="Ptyr_pPase_sf"/>
</dbReference>
<sequence length="162" mass="17591">MPADDLPWPAVHVCFVCTGNICRSPMAASVFEENLRRSGLGDRVRVSSAGVGSWHVGEPADDRAAKVLADHGYPVDHTAAQVSPDHLDADLLVALDSGHLRSLRRVVGDPDRVRLLRSFDPDATGDLDVPDPYYGGDHGFTDVLEMIEAAVPGLLDWVRERL</sequence>
<comment type="caution">
    <text evidence="7">The sequence shown here is derived from an EMBL/GenBank/DDBJ whole genome shotgun (WGS) entry which is preliminary data.</text>
</comment>
<evidence type="ECO:0000256" key="5">
    <source>
        <dbReference type="PIRSR" id="PIRSR617867-1"/>
    </source>
</evidence>
<dbReference type="PANTHER" id="PTHR11717">
    <property type="entry name" value="LOW MOLECULAR WEIGHT PROTEIN TYROSINE PHOSPHATASE"/>
    <property type="match status" value="1"/>
</dbReference>
<evidence type="ECO:0000259" key="6">
    <source>
        <dbReference type="SMART" id="SM00226"/>
    </source>
</evidence>
<dbReference type="GO" id="GO:0004725">
    <property type="term" value="F:protein tyrosine phosphatase activity"/>
    <property type="evidence" value="ECO:0007669"/>
    <property type="project" value="UniProtKB-EC"/>
</dbReference>
<feature type="domain" description="Phosphotyrosine protein phosphatase I" evidence="6">
    <location>
        <begin position="11"/>
        <end position="157"/>
    </location>
</feature>
<dbReference type="Pfam" id="PF01451">
    <property type="entry name" value="LMWPc"/>
    <property type="match status" value="1"/>
</dbReference>
<protein>
    <recommendedName>
        <fullName evidence="2">protein-tyrosine-phosphatase</fullName>
        <ecNumber evidence="2">3.1.3.48</ecNumber>
    </recommendedName>
</protein>
<name>A0A4D4JGU3_9PSEU</name>
<dbReference type="Proteomes" id="UP000298860">
    <property type="component" value="Unassembled WGS sequence"/>
</dbReference>
<dbReference type="EC" id="3.1.3.48" evidence="2"/>
<feature type="active site" description="Proton donor" evidence="5">
    <location>
        <position position="131"/>
    </location>
</feature>
<feature type="active site" description="Nucleophile" evidence="5">
    <location>
        <position position="17"/>
    </location>
</feature>
<dbReference type="PRINTS" id="PR00719">
    <property type="entry name" value="LMWPTPASE"/>
</dbReference>
<dbReference type="PANTHER" id="PTHR11717:SF7">
    <property type="entry name" value="LOW MOLECULAR WEIGHT PHOSPHOTYROSINE PROTEIN PHOSPHATASE"/>
    <property type="match status" value="1"/>
</dbReference>
<evidence type="ECO:0000256" key="2">
    <source>
        <dbReference type="ARBA" id="ARBA00013064"/>
    </source>
</evidence>
<keyword evidence="4" id="KW-0904">Protein phosphatase</keyword>
<keyword evidence="3" id="KW-0378">Hydrolase</keyword>
<dbReference type="AlphaFoldDB" id="A0A4D4JGU3"/>
<keyword evidence="8" id="KW-1185">Reference proteome</keyword>
<dbReference type="EMBL" id="BJFL01000034">
    <property type="protein sequence ID" value="GDY33117.1"/>
    <property type="molecule type" value="Genomic_DNA"/>
</dbReference>
<comment type="similarity">
    <text evidence="1">Belongs to the low molecular weight phosphotyrosine protein phosphatase family.</text>
</comment>
<evidence type="ECO:0000313" key="7">
    <source>
        <dbReference type="EMBL" id="GDY33117.1"/>
    </source>
</evidence>
<dbReference type="SUPFAM" id="SSF52788">
    <property type="entry name" value="Phosphotyrosine protein phosphatases I"/>
    <property type="match status" value="1"/>
</dbReference>
<dbReference type="InterPro" id="IPR023485">
    <property type="entry name" value="Ptyr_pPase"/>
</dbReference>
<evidence type="ECO:0000256" key="1">
    <source>
        <dbReference type="ARBA" id="ARBA00011063"/>
    </source>
</evidence>
<proteinExistence type="inferred from homology"/>